<gene>
    <name evidence="1" type="primary">BTD</name>
</gene>
<proteinExistence type="predicted"/>
<protein>
    <submittedName>
        <fullName evidence="1">Alternative protein BTD</fullName>
    </submittedName>
</protein>
<name>L0R6D3_HUMAN</name>
<dbReference type="ChiTaRS" id="BTD">
    <property type="organism name" value="human"/>
</dbReference>
<accession>L0R6D3</accession>
<dbReference type="OrthoDB" id="10250282at2759"/>
<reference evidence="1" key="1">
    <citation type="submission" date="2012-10" db="EMBL/GenBank/DDBJ databases">
        <title>Direct identification of alternative open reading frame translation products in human.</title>
        <authorList>
            <person name="Vanderperre B."/>
            <person name="Lucier J.-F."/>
            <person name="Motard J."/>
            <person name="Tremblay G."/>
            <person name="Vanderperre S."/>
            <person name="Wisztorski M."/>
            <person name="Salzet M."/>
            <person name="Boisvert F.-M."/>
            <person name="Roucou X."/>
        </authorList>
    </citation>
    <scope>NUCLEOTIDE SEQUENCE</scope>
</reference>
<dbReference type="EMBL" id="HF547976">
    <property type="protein sequence ID" value="CCO13687.1"/>
    <property type="molecule type" value="Genomic_DNA"/>
</dbReference>
<evidence type="ECO:0000313" key="1">
    <source>
        <dbReference type="EMBL" id="CCO13687.1"/>
    </source>
</evidence>
<sequence>MRIFRAEGALRADLWSALCLEPEVSLLFSSAAVTWLPWEPTPGRRAWLTITRLNIMWLPCMSIHPS</sequence>
<dbReference type="AlphaFoldDB" id="L0R6D3"/>
<organism evidence="1">
    <name type="scientific">Homo sapiens</name>
    <name type="common">Human</name>
    <dbReference type="NCBI Taxonomy" id="9606"/>
    <lineage>
        <taxon>Eukaryota</taxon>
        <taxon>Metazoa</taxon>
        <taxon>Chordata</taxon>
        <taxon>Craniata</taxon>
        <taxon>Vertebrata</taxon>
        <taxon>Euteleostomi</taxon>
        <taxon>Mammalia</taxon>
        <taxon>Eutheria</taxon>
        <taxon>Euarchontoglires</taxon>
        <taxon>Primates</taxon>
        <taxon>Haplorrhini</taxon>
        <taxon>Catarrhini</taxon>
        <taxon>Hominidae</taxon>
        <taxon>Homo</taxon>
    </lineage>
</organism>